<keyword evidence="3" id="KW-0862">Zinc</keyword>
<evidence type="ECO:0000259" key="5">
    <source>
        <dbReference type="Pfam" id="PF01258"/>
    </source>
</evidence>
<dbReference type="EMBL" id="JACYNN010000063">
    <property type="protein sequence ID" value="MBD8109434.1"/>
    <property type="molecule type" value="Genomic_DNA"/>
</dbReference>
<dbReference type="Pfam" id="PF01258">
    <property type="entry name" value="zf-dskA_traR"/>
    <property type="match status" value="1"/>
</dbReference>
<feature type="domain" description="Zinc finger DksA/TraR C4-type" evidence="5">
    <location>
        <begin position="35"/>
        <end position="64"/>
    </location>
</feature>
<evidence type="ECO:0000313" key="6">
    <source>
        <dbReference type="EMBL" id="MBD8109434.1"/>
    </source>
</evidence>
<dbReference type="AlphaFoldDB" id="A0A4U3EL15"/>
<dbReference type="PANTHER" id="PTHR38777:SF1">
    <property type="entry name" value="DNAK SUPPRESSOR PROTEIN"/>
    <property type="match status" value="1"/>
</dbReference>
<feature type="zinc finger region" description="dksA C4-type" evidence="4">
    <location>
        <begin position="35"/>
        <end position="59"/>
    </location>
</feature>
<dbReference type="RefSeq" id="WP_137270298.1">
    <property type="nucleotide sequence ID" value="NZ_JACYMQ010000027.1"/>
</dbReference>
<dbReference type="InterPro" id="IPR000962">
    <property type="entry name" value="Znf_DskA_TraR"/>
</dbReference>
<evidence type="ECO:0000256" key="4">
    <source>
        <dbReference type="PROSITE-ProRule" id="PRU00510"/>
    </source>
</evidence>
<dbReference type="GO" id="GO:1900378">
    <property type="term" value="P:positive regulation of secondary metabolite biosynthetic process"/>
    <property type="evidence" value="ECO:0007669"/>
    <property type="project" value="TreeGrafter"/>
</dbReference>
<dbReference type="OrthoDB" id="962301at2"/>
<proteinExistence type="predicted"/>
<evidence type="ECO:0000256" key="2">
    <source>
        <dbReference type="ARBA" id="ARBA00022771"/>
    </source>
</evidence>
<protein>
    <submittedName>
        <fullName evidence="6">TraR/DksA C4-type zinc finger protein</fullName>
    </submittedName>
</protein>
<dbReference type="PROSITE" id="PS51128">
    <property type="entry name" value="ZF_DKSA_2"/>
    <property type="match status" value="1"/>
</dbReference>
<dbReference type="Proteomes" id="UP000306393">
    <property type="component" value="Unassembled WGS sequence"/>
</dbReference>
<gene>
    <name evidence="7" type="ORF">EpCFBP13511_24395</name>
    <name evidence="6" type="ORF">IFT93_24095</name>
</gene>
<sequence>MADTADEAETFITLTQSLAVGRIREMLQMPGDECCEECGEPIEAARRKALPSVKTCLTCQEIIELKSRHS</sequence>
<evidence type="ECO:0000313" key="8">
    <source>
        <dbReference type="Proteomes" id="UP000306393"/>
    </source>
</evidence>
<dbReference type="EMBL" id="QGAC01000072">
    <property type="protein sequence ID" value="TKJ80620.1"/>
    <property type="molecule type" value="Genomic_DNA"/>
</dbReference>
<evidence type="ECO:0000313" key="9">
    <source>
        <dbReference type="Proteomes" id="UP000661012"/>
    </source>
</evidence>
<evidence type="ECO:0000256" key="1">
    <source>
        <dbReference type="ARBA" id="ARBA00022723"/>
    </source>
</evidence>
<keyword evidence="9" id="KW-1185">Reference proteome</keyword>
<name>A0A4U3EL15_9GAMM</name>
<dbReference type="NCBIfam" id="TIGR02419">
    <property type="entry name" value="C4_traR_proteo"/>
    <property type="match status" value="1"/>
</dbReference>
<dbReference type="SUPFAM" id="SSF57716">
    <property type="entry name" value="Glucocorticoid receptor-like (DNA-binding domain)"/>
    <property type="match status" value="1"/>
</dbReference>
<dbReference type="GO" id="GO:0008270">
    <property type="term" value="F:zinc ion binding"/>
    <property type="evidence" value="ECO:0007669"/>
    <property type="project" value="UniProtKB-KW"/>
</dbReference>
<dbReference type="InterPro" id="IPR012783">
    <property type="entry name" value="Znf_C4_TraR"/>
</dbReference>
<evidence type="ECO:0000256" key="3">
    <source>
        <dbReference type="ARBA" id="ARBA00022833"/>
    </source>
</evidence>
<reference evidence="6 9" key="2">
    <citation type="journal article" date="2020" name="FEMS Microbiol. Ecol.">
        <title>Temporal dynamics of bacterial communities during seed development and maturation.</title>
        <authorList>
            <person name="Chesneau G."/>
            <person name="Torres-Cortes G."/>
            <person name="Briand M."/>
            <person name="Darrasse A."/>
            <person name="Preveaux A."/>
            <person name="Marais C."/>
            <person name="Jacques M.A."/>
            <person name="Shade A."/>
            <person name="Barret M."/>
        </authorList>
    </citation>
    <scope>NUCLEOTIDE SEQUENCE [LARGE SCALE GENOMIC DNA]</scope>
    <source>
        <strain evidence="6 9">CFBP13732</strain>
    </source>
</reference>
<dbReference type="PANTHER" id="PTHR38777">
    <property type="entry name" value="FELS-2 PROPHAGE PROTEIN"/>
    <property type="match status" value="1"/>
</dbReference>
<keyword evidence="2" id="KW-0863">Zinc-finger</keyword>
<dbReference type="PROSITE" id="PS01102">
    <property type="entry name" value="ZF_DKSA_1"/>
    <property type="match status" value="1"/>
</dbReference>
<organism evidence="7 8">
    <name type="scientific">Erwinia persicina</name>
    <dbReference type="NCBI Taxonomy" id="55211"/>
    <lineage>
        <taxon>Bacteria</taxon>
        <taxon>Pseudomonadati</taxon>
        <taxon>Pseudomonadota</taxon>
        <taxon>Gammaproteobacteria</taxon>
        <taxon>Enterobacterales</taxon>
        <taxon>Erwiniaceae</taxon>
        <taxon>Erwinia</taxon>
    </lineage>
</organism>
<dbReference type="Gene3D" id="1.20.120.910">
    <property type="entry name" value="DksA, coiled-coil domain"/>
    <property type="match status" value="1"/>
</dbReference>
<comment type="caution">
    <text evidence="7">The sequence shown here is derived from an EMBL/GenBank/DDBJ whole genome shotgun (WGS) entry which is preliminary data.</text>
</comment>
<dbReference type="InterPro" id="IPR020458">
    <property type="entry name" value="Znf_DskA_TraR_CS"/>
</dbReference>
<reference evidence="7 8" key="1">
    <citation type="journal article" date="2019" name="Sci. Rep.">
        <title>Differences in resource use lead to coexistence of seed-transmitted microbial populations.</title>
        <authorList>
            <person name="Torres-Cortes G."/>
            <person name="Garcia B.J."/>
            <person name="Compant S."/>
            <person name="Rezki S."/>
            <person name="Jones P."/>
            <person name="Preveaux A."/>
            <person name="Briand M."/>
            <person name="Roulet A."/>
            <person name="Bouchez O."/>
            <person name="Jacobson D."/>
            <person name="Barret M."/>
        </authorList>
    </citation>
    <scope>NUCLEOTIDE SEQUENCE [LARGE SCALE GENOMIC DNA]</scope>
    <source>
        <strain evidence="7 8">CFBP13511</strain>
    </source>
</reference>
<dbReference type="Proteomes" id="UP000661012">
    <property type="component" value="Unassembled WGS sequence"/>
</dbReference>
<accession>A0A4U3EL15</accession>
<evidence type="ECO:0000313" key="7">
    <source>
        <dbReference type="EMBL" id="TKJ80620.1"/>
    </source>
</evidence>
<keyword evidence="1" id="KW-0479">Metal-binding</keyword>